<evidence type="ECO:0000256" key="2">
    <source>
        <dbReference type="SAM" id="Phobius"/>
    </source>
</evidence>
<evidence type="ECO:0000256" key="1">
    <source>
        <dbReference type="SAM" id="MobiDB-lite"/>
    </source>
</evidence>
<evidence type="ECO:0000259" key="5">
    <source>
        <dbReference type="Pfam" id="PF15615"/>
    </source>
</evidence>
<keyword evidence="6" id="KW-0614">Plasmid</keyword>
<feature type="transmembrane region" description="Helical" evidence="2">
    <location>
        <begin position="6"/>
        <end position="25"/>
    </location>
</feature>
<evidence type="ECO:0000259" key="4">
    <source>
        <dbReference type="Pfam" id="PF13208"/>
    </source>
</evidence>
<feature type="domain" description="TerB-C" evidence="5">
    <location>
        <begin position="652"/>
        <end position="775"/>
    </location>
</feature>
<dbReference type="Pfam" id="PF15615">
    <property type="entry name" value="TerB_C"/>
    <property type="match status" value="1"/>
</dbReference>
<protein>
    <recommendedName>
        <fullName evidence="7">ATPase</fullName>
    </recommendedName>
</protein>
<organism evidence="6">
    <name type="scientific">Salmonella typhimurium</name>
    <dbReference type="NCBI Taxonomy" id="90371"/>
    <lineage>
        <taxon>Bacteria</taxon>
        <taxon>Pseudomonadati</taxon>
        <taxon>Pseudomonadota</taxon>
        <taxon>Gammaproteobacteria</taxon>
        <taxon>Enterobacterales</taxon>
        <taxon>Enterobacteriaceae</taxon>
        <taxon>Salmonella</taxon>
    </lineage>
</organism>
<proteinExistence type="predicted"/>
<feature type="region of interest" description="Disordered" evidence="1">
    <location>
        <begin position="685"/>
        <end position="704"/>
    </location>
</feature>
<evidence type="ECO:0000259" key="3">
    <source>
        <dbReference type="Pfam" id="PF05099"/>
    </source>
</evidence>
<dbReference type="InterPro" id="IPR028932">
    <property type="entry name" value="TerB-C"/>
</dbReference>
<dbReference type="SUPFAM" id="SSF158682">
    <property type="entry name" value="TerB-like"/>
    <property type="match status" value="1"/>
</dbReference>
<sequence>MILRLYIMELLKFLAAIFVIYLLFFRKKKRKSPKSYASDPVKAPPKEWLADIKKKEAVVRNDDSEDDNLATFTLSGGRGVELRVTTNHYRNTSKSAGALARWVLPGEMITVAGVAISGGHIYVGQRMKPSGQESGGYYDDGSEASLIDDTCKIKPTSYLYEDSSLGYWPSFSSLSPEARGAYVSWLASDRSDPSCPIGYVFIYLYGLERKALVDSTDPKFPDAEFRNLFNEVARLRSVFIENRSFRGYSTQLLEAMSILRPNMGLATELDSNSGFSNSMQFKLALAKTVHEGVPVSAELALNWVINHTEYSLRTPARRCAKEFAALFKRRYTLKYGEGMVVKANKTRLRLDYTPASPSLRGVRLPVPDLPDPSALKSPVQKIMALADICTDELDAYSRYLGRKGTSVNDTAAIMLLPSEIVNESAEKILSSFKRWADEAILVKEGLVSVADFWAHMNASCPNKINKKEADLMQAFALKMGYGLAPDPYYHHVKADVDRTLVLFPAAEGGRFSPSPEFISAVMTLRLGAMVALIDDSLDQAEQKVLENAINNNPGFTDDEKRSLHAYLTWQLHTPANMTGIKSRIELMGAAEKAAVGKVIVSVACSDGTIAPAEIKQLEKIYSSLGLDPSSVSSNIHQHSATEHDLVSSVPTDQPAAGFTLDANVLARHESATDDVRKLLNTIFTEEEPEEPESAPASSTEAGGLDSAHSQLYRSLLEKEQWSRKEATELCGNLNLMLGGALEVINDWSYAVVDAPVLDDADDDIWVDLEIAKELEG</sequence>
<dbReference type="EMBL" id="KP899803">
    <property type="protein sequence ID" value="AKJ19725.1"/>
    <property type="molecule type" value="Genomic_DNA"/>
</dbReference>
<dbReference type="Pfam" id="PF13208">
    <property type="entry name" value="TerB_N"/>
    <property type="match status" value="1"/>
</dbReference>
<accession>A0A0G3B636</accession>
<feature type="domain" description="TerB N-terminal" evidence="4">
    <location>
        <begin position="105"/>
        <end position="316"/>
    </location>
</feature>
<name>A0A0G3B636_SALTM</name>
<dbReference type="InterPro" id="IPR029024">
    <property type="entry name" value="TerB-like"/>
</dbReference>
<geneLocation type="plasmid" evidence="6">
    <name>p8025</name>
</geneLocation>
<keyword evidence="2" id="KW-1133">Transmembrane helix</keyword>
<dbReference type="CDD" id="cd07176">
    <property type="entry name" value="terB"/>
    <property type="match status" value="1"/>
</dbReference>
<evidence type="ECO:0008006" key="7">
    <source>
        <dbReference type="Google" id="ProtNLM"/>
    </source>
</evidence>
<keyword evidence="2" id="KW-0812">Transmembrane</keyword>
<evidence type="ECO:0000313" key="6">
    <source>
        <dbReference type="EMBL" id="AKJ19725.1"/>
    </source>
</evidence>
<dbReference type="Gene3D" id="1.10.3680.10">
    <property type="entry name" value="TerB-like"/>
    <property type="match status" value="1"/>
</dbReference>
<feature type="domain" description="Co-chaperone DjlA N-terminal" evidence="3">
    <location>
        <begin position="525"/>
        <end position="631"/>
    </location>
</feature>
<reference evidence="6" key="1">
    <citation type="submission" date="2015-03" db="EMBL/GenBank/DDBJ databases">
        <title>Complete genome sequences of four Salmonella Typhimurium IncHI1 plasmids and their characteristics.</title>
        <authorList>
            <person name="Kubasova T."/>
            <person name="Matiasovicova J."/>
            <person name="Cejkova D."/>
            <person name="Sekelova Z."/>
            <person name="Polansky O."/>
            <person name="Medvecky M."/>
            <person name="Rychlik I."/>
            <person name="Juricova H."/>
        </authorList>
    </citation>
    <scope>NUCLEOTIDE SEQUENCE</scope>
    <source>
        <strain evidence="6">8025</strain>
        <plasmid evidence="6">p8025</plasmid>
    </source>
</reference>
<keyword evidence="2" id="KW-0472">Membrane</keyword>
<dbReference type="Pfam" id="PF05099">
    <property type="entry name" value="TerB"/>
    <property type="match status" value="1"/>
</dbReference>
<dbReference type="AlphaFoldDB" id="A0A0G3B636"/>
<dbReference type="InterPro" id="IPR007791">
    <property type="entry name" value="DjlA_N"/>
</dbReference>
<dbReference type="InterPro" id="IPR025266">
    <property type="entry name" value="TerB_N"/>
</dbReference>